<dbReference type="GO" id="GO:0004519">
    <property type="term" value="F:endonuclease activity"/>
    <property type="evidence" value="ECO:0007669"/>
    <property type="project" value="UniProtKB-KW"/>
</dbReference>
<evidence type="ECO:0000313" key="4">
    <source>
        <dbReference type="Proteomes" id="UP000275232"/>
    </source>
</evidence>
<reference evidence="3 4" key="1">
    <citation type="submission" date="2018-11" db="EMBL/GenBank/DDBJ databases">
        <title>Erythrobacter spongiae sp. nov., isolated from a marine sponge.</title>
        <authorList>
            <person name="Zhuang L."/>
            <person name="Luo L."/>
        </authorList>
    </citation>
    <scope>NUCLEOTIDE SEQUENCE [LARGE SCALE GENOMIC DNA]</scope>
    <source>
        <strain evidence="3 4">HN-E23</strain>
    </source>
</reference>
<comment type="caution">
    <text evidence="3">The sequence shown here is derived from an EMBL/GenBank/DDBJ whole genome shotgun (WGS) entry which is preliminary data.</text>
</comment>
<evidence type="ECO:0000313" key="3">
    <source>
        <dbReference type="EMBL" id="RPF70475.1"/>
    </source>
</evidence>
<keyword evidence="3" id="KW-0540">Nuclease</keyword>
<feature type="compositionally biased region" description="Basic residues" evidence="1">
    <location>
        <begin position="107"/>
        <end position="117"/>
    </location>
</feature>
<dbReference type="SUPFAM" id="SSF54060">
    <property type="entry name" value="His-Me finger endonucleases"/>
    <property type="match status" value="1"/>
</dbReference>
<proteinExistence type="predicted"/>
<keyword evidence="3" id="KW-0255">Endonuclease</keyword>
<dbReference type="Gene3D" id="3.90.75.20">
    <property type="match status" value="1"/>
</dbReference>
<dbReference type="AlphaFoldDB" id="A0A3N5DIL8"/>
<feature type="compositionally biased region" description="Basic and acidic residues" evidence="1">
    <location>
        <begin position="97"/>
        <end position="106"/>
    </location>
</feature>
<dbReference type="EMBL" id="RPFZ01000001">
    <property type="protein sequence ID" value="RPF70475.1"/>
    <property type="molecule type" value="Genomic_DNA"/>
</dbReference>
<keyword evidence="4" id="KW-1185">Reference proteome</keyword>
<feature type="compositionally biased region" description="Basic and acidic residues" evidence="1">
    <location>
        <begin position="71"/>
        <end position="82"/>
    </location>
</feature>
<dbReference type="Proteomes" id="UP000275232">
    <property type="component" value="Unassembled WGS sequence"/>
</dbReference>
<accession>A0A3N5DIL8</accession>
<sequence length="130" mass="14606">MSGHTPGYFVTRDGRVFSVKSNWRGYGEREMRLEPNADGYPSVRLTINGKRSRLAVHRLVAREYLSPRPSPAHEVRHLDGDKTNNSVENLAWGTTKENAEDRERHGRTSRGQKHSIAIKKGLEAANVAAD</sequence>
<name>A0A3N5DIL8_9SPHN</name>
<dbReference type="OrthoDB" id="4313779at2"/>
<feature type="region of interest" description="Disordered" evidence="1">
    <location>
        <begin position="65"/>
        <end position="130"/>
    </location>
</feature>
<evidence type="ECO:0000259" key="2">
    <source>
        <dbReference type="Pfam" id="PF13392"/>
    </source>
</evidence>
<feature type="domain" description="HNH nuclease" evidence="2">
    <location>
        <begin position="55"/>
        <end position="99"/>
    </location>
</feature>
<dbReference type="Pfam" id="PF13392">
    <property type="entry name" value="HNH_3"/>
    <property type="match status" value="1"/>
</dbReference>
<gene>
    <name evidence="3" type="ORF">EG799_01645</name>
</gene>
<dbReference type="InterPro" id="IPR044925">
    <property type="entry name" value="His-Me_finger_sf"/>
</dbReference>
<dbReference type="InterPro" id="IPR003615">
    <property type="entry name" value="HNH_nuc"/>
</dbReference>
<organism evidence="3 4">
    <name type="scientific">Aurantiacibacter spongiae</name>
    <dbReference type="NCBI Taxonomy" id="2488860"/>
    <lineage>
        <taxon>Bacteria</taxon>
        <taxon>Pseudomonadati</taxon>
        <taxon>Pseudomonadota</taxon>
        <taxon>Alphaproteobacteria</taxon>
        <taxon>Sphingomonadales</taxon>
        <taxon>Erythrobacteraceae</taxon>
        <taxon>Aurantiacibacter</taxon>
    </lineage>
</organism>
<protein>
    <submittedName>
        <fullName evidence="3">HNH endonuclease</fullName>
    </submittedName>
</protein>
<keyword evidence="3" id="KW-0378">Hydrolase</keyword>
<evidence type="ECO:0000256" key="1">
    <source>
        <dbReference type="SAM" id="MobiDB-lite"/>
    </source>
</evidence>